<organism evidence="2 3">
    <name type="scientific">Lacisediminihabitans changchengi</name>
    <dbReference type="NCBI Taxonomy" id="2787634"/>
    <lineage>
        <taxon>Bacteria</taxon>
        <taxon>Bacillati</taxon>
        <taxon>Actinomycetota</taxon>
        <taxon>Actinomycetes</taxon>
        <taxon>Micrococcales</taxon>
        <taxon>Microbacteriaceae</taxon>
        <taxon>Lacisediminihabitans</taxon>
    </lineage>
</organism>
<evidence type="ECO:0008006" key="4">
    <source>
        <dbReference type="Google" id="ProtNLM"/>
    </source>
</evidence>
<reference evidence="2" key="1">
    <citation type="submission" date="2021-01" db="EMBL/GenBank/DDBJ databases">
        <title>Lacisediminihabitans sp. nov. strain G11-30, isolated from Antarctic Soil.</title>
        <authorList>
            <person name="Li J."/>
        </authorList>
    </citation>
    <scope>NUCLEOTIDE SEQUENCE</scope>
    <source>
        <strain evidence="2">G11-30</strain>
    </source>
</reference>
<dbReference type="Proteomes" id="UP000636458">
    <property type="component" value="Unassembled WGS sequence"/>
</dbReference>
<evidence type="ECO:0000256" key="1">
    <source>
        <dbReference type="SAM" id="Phobius"/>
    </source>
</evidence>
<evidence type="ECO:0000313" key="2">
    <source>
        <dbReference type="EMBL" id="MBK4347410.1"/>
    </source>
</evidence>
<keyword evidence="1" id="KW-0472">Membrane</keyword>
<proteinExistence type="predicted"/>
<dbReference type="EMBL" id="JAEPES010000002">
    <property type="protein sequence ID" value="MBK4347410.1"/>
    <property type="molecule type" value="Genomic_DNA"/>
</dbReference>
<name>A0A934SL89_9MICO</name>
<feature type="transmembrane region" description="Helical" evidence="1">
    <location>
        <begin position="21"/>
        <end position="39"/>
    </location>
</feature>
<accession>A0A934SL89</accession>
<dbReference type="RefSeq" id="WP_200555761.1">
    <property type="nucleotide sequence ID" value="NZ_JAEPES010000002.1"/>
</dbReference>
<dbReference type="AlphaFoldDB" id="A0A934SL89"/>
<gene>
    <name evidence="2" type="ORF">IV501_07175</name>
</gene>
<keyword evidence="3" id="KW-1185">Reference proteome</keyword>
<protein>
    <recommendedName>
        <fullName evidence="4">TadE family protein</fullName>
    </recommendedName>
</protein>
<sequence length="155" mass="16424">MQRWRLWIAERAGADTGSASLEFVTAGLILLLPVVYLVLTMSAVQGAALATEGAARQAVRVFVQADSTARAQAEAQRAVDFALADYGLNGSDARVAIRCAPHPSDCLTRRGQVSVTVAVSVPLPLVPPALTVQVPLEVPLEATASEQVSRFWGTR</sequence>
<keyword evidence="1" id="KW-1133">Transmembrane helix</keyword>
<keyword evidence="1" id="KW-0812">Transmembrane</keyword>
<comment type="caution">
    <text evidence="2">The sequence shown here is derived from an EMBL/GenBank/DDBJ whole genome shotgun (WGS) entry which is preliminary data.</text>
</comment>
<evidence type="ECO:0000313" key="3">
    <source>
        <dbReference type="Proteomes" id="UP000636458"/>
    </source>
</evidence>